<dbReference type="Gene3D" id="3.20.20.60">
    <property type="entry name" value="Phosphoenolpyruvate-binding domains"/>
    <property type="match status" value="1"/>
</dbReference>
<dbReference type="CDD" id="cd00377">
    <property type="entry name" value="ICL_PEPM"/>
    <property type="match status" value="1"/>
</dbReference>
<dbReference type="InterPro" id="IPR015813">
    <property type="entry name" value="Pyrv/PenolPyrv_kinase-like_dom"/>
</dbReference>
<reference evidence="6" key="1">
    <citation type="journal article" date="2019" name="Int. J. Syst. Evol. Microbiol.">
        <title>The Global Catalogue of Microorganisms (GCM) 10K type strain sequencing project: providing services to taxonomists for standard genome sequencing and annotation.</title>
        <authorList>
            <consortium name="The Broad Institute Genomics Platform"/>
            <consortium name="The Broad Institute Genome Sequencing Center for Infectious Disease"/>
            <person name="Wu L."/>
            <person name="Ma J."/>
        </authorList>
    </citation>
    <scope>NUCLEOTIDE SEQUENCE [LARGE SCALE GENOMIC DNA]</scope>
    <source>
        <strain evidence="6">CCM 8653</strain>
    </source>
</reference>
<dbReference type="Pfam" id="PF00463">
    <property type="entry name" value="ICL"/>
    <property type="match status" value="2"/>
</dbReference>
<organism evidence="5 6">
    <name type="scientific">Isoptericola cucumis</name>
    <dbReference type="NCBI Taxonomy" id="1776856"/>
    <lineage>
        <taxon>Bacteria</taxon>
        <taxon>Bacillati</taxon>
        <taxon>Actinomycetota</taxon>
        <taxon>Actinomycetes</taxon>
        <taxon>Micrococcales</taxon>
        <taxon>Promicromonosporaceae</taxon>
        <taxon>Isoptericola</taxon>
    </lineage>
</organism>
<proteinExistence type="predicted"/>
<keyword evidence="2 5" id="KW-0456">Lyase</keyword>
<dbReference type="PROSITE" id="PS00161">
    <property type="entry name" value="ISOCITRATE_LYASE"/>
    <property type="match status" value="1"/>
</dbReference>
<name>A0ABQ2B5G4_9MICO</name>
<comment type="catalytic activity">
    <reaction evidence="3">
        <text>D-threo-isocitrate = glyoxylate + succinate</text>
        <dbReference type="Rhea" id="RHEA:13245"/>
        <dbReference type="ChEBI" id="CHEBI:15562"/>
        <dbReference type="ChEBI" id="CHEBI:30031"/>
        <dbReference type="ChEBI" id="CHEBI:36655"/>
        <dbReference type="EC" id="4.1.3.1"/>
    </reaction>
</comment>
<evidence type="ECO:0000313" key="6">
    <source>
        <dbReference type="Proteomes" id="UP000632535"/>
    </source>
</evidence>
<protein>
    <recommendedName>
        <fullName evidence="1 4">Isocitrate lyase</fullName>
        <ecNumber evidence="1 4">4.1.3.1</ecNumber>
    </recommendedName>
</protein>
<dbReference type="GO" id="GO:0016829">
    <property type="term" value="F:lyase activity"/>
    <property type="evidence" value="ECO:0007669"/>
    <property type="project" value="UniProtKB-KW"/>
</dbReference>
<sequence>MTATLEPQTTTRPGDQTQTAEQLAEQWATDPRWAGVERTFTAEDVVALRGSVGEECTLARRGAERLWRQLHTEDYINALGALTGNQAVQQVKAGLQAIYLSGWQVAGDANLAGQTYPDQSLYPANSVPAVVRRINNALLRADQIDVAENGAATRDWLAPIVADAEAGFGGPLNAYELMRSMISSGAAGVHWEDQLASEKKCGHLGGKVLIPTQQHVRTLNAARLAADVSDVPSVVIARTDAEAATLITSDVDERDRPFITGKRTAEGFYEVTNGIEPCIARAKAYAPYSDLIWMETGTPDLDLARRFAEAVKADFPDQMLAYNCSPSFNWKKHLDDDTIAKFQRELGAMGFAFQFITLAGFHALNYSMFDLAHGYAREQMSAYVELQEKEFAAEGRGYTATKHQREVGTGYFDRVATALNPDAATLALAGSTETAQF</sequence>
<dbReference type="PANTHER" id="PTHR21631">
    <property type="entry name" value="ISOCITRATE LYASE/MALATE SYNTHASE"/>
    <property type="match status" value="1"/>
</dbReference>
<comment type="caution">
    <text evidence="5">The sequence shown here is derived from an EMBL/GenBank/DDBJ whole genome shotgun (WGS) entry which is preliminary data.</text>
</comment>
<evidence type="ECO:0000313" key="5">
    <source>
        <dbReference type="EMBL" id="GGI08281.1"/>
    </source>
</evidence>
<gene>
    <name evidence="5" type="primary">aceA</name>
    <name evidence="5" type="ORF">GCM10007368_20380</name>
</gene>
<dbReference type="EMBL" id="BMDG01000006">
    <property type="protein sequence ID" value="GGI08281.1"/>
    <property type="molecule type" value="Genomic_DNA"/>
</dbReference>
<evidence type="ECO:0000256" key="3">
    <source>
        <dbReference type="ARBA" id="ARBA00023531"/>
    </source>
</evidence>
<dbReference type="InterPro" id="IPR018523">
    <property type="entry name" value="Isocitrate_lyase_ph_CS"/>
</dbReference>
<dbReference type="InterPro" id="IPR040442">
    <property type="entry name" value="Pyrv_kinase-like_dom_sf"/>
</dbReference>
<dbReference type="PANTHER" id="PTHR21631:SF3">
    <property type="entry name" value="BIFUNCTIONAL GLYOXYLATE CYCLE PROTEIN"/>
    <property type="match status" value="1"/>
</dbReference>
<dbReference type="InterPro" id="IPR006254">
    <property type="entry name" value="Isocitrate_lyase"/>
</dbReference>
<dbReference type="NCBIfam" id="TIGR01346">
    <property type="entry name" value="isocit_lyase"/>
    <property type="match status" value="1"/>
</dbReference>
<dbReference type="SUPFAM" id="SSF51621">
    <property type="entry name" value="Phosphoenolpyruvate/pyruvate domain"/>
    <property type="match status" value="1"/>
</dbReference>
<accession>A0ABQ2B5G4</accession>
<evidence type="ECO:0000256" key="4">
    <source>
        <dbReference type="NCBIfam" id="TIGR01346"/>
    </source>
</evidence>
<dbReference type="NCBIfam" id="NF011645">
    <property type="entry name" value="PRK15063.1"/>
    <property type="match status" value="1"/>
</dbReference>
<keyword evidence="6" id="KW-1185">Reference proteome</keyword>
<dbReference type="Proteomes" id="UP000632535">
    <property type="component" value="Unassembled WGS sequence"/>
</dbReference>
<dbReference type="PIRSF" id="PIRSF001362">
    <property type="entry name" value="Isocit_lyase"/>
    <property type="match status" value="1"/>
</dbReference>
<evidence type="ECO:0000256" key="1">
    <source>
        <dbReference type="ARBA" id="ARBA00012909"/>
    </source>
</evidence>
<evidence type="ECO:0000256" key="2">
    <source>
        <dbReference type="ARBA" id="ARBA00023239"/>
    </source>
</evidence>
<dbReference type="EC" id="4.1.3.1" evidence="1 4"/>
<dbReference type="RefSeq" id="WP_188523594.1">
    <property type="nucleotide sequence ID" value="NZ_BMDG01000006.1"/>
</dbReference>
<dbReference type="InterPro" id="IPR039556">
    <property type="entry name" value="ICL/PEPM"/>
</dbReference>